<evidence type="ECO:0000256" key="3">
    <source>
        <dbReference type="ARBA" id="ARBA00023136"/>
    </source>
</evidence>
<keyword evidence="2" id="KW-0378">Hydrolase</keyword>
<dbReference type="PANTHER" id="PTHR45738:SF5">
    <property type="entry name" value="POLYPHOSPHOINOSITIDE PHOSPHATASE"/>
    <property type="match status" value="1"/>
</dbReference>
<dbReference type="PANTHER" id="PTHR45738">
    <property type="entry name" value="POLYPHOSPHOINOSITIDE PHOSPHATASE"/>
    <property type="match status" value="1"/>
</dbReference>
<evidence type="ECO:0000256" key="2">
    <source>
        <dbReference type="ARBA" id="ARBA00022801"/>
    </source>
</evidence>
<feature type="domain" description="SAC" evidence="5">
    <location>
        <begin position="148"/>
        <end position="521"/>
    </location>
</feature>
<evidence type="ECO:0000313" key="7">
    <source>
        <dbReference type="WBParaSite" id="Pan_g750.t1"/>
    </source>
</evidence>
<name>A0A7E5A0L7_PANRE</name>
<evidence type="ECO:0000259" key="5">
    <source>
        <dbReference type="PROSITE" id="PS50275"/>
    </source>
</evidence>
<sequence>MRLTCLDIYETPSHFYIIGTDAAKLKYSVLKLDRNTPNSFTIGEPNHEYTKKDVDEMLSTISSSSVVATRRGAGGSNALLQTIKSAFGIIGAVRFLEGYHLIVVTRAKAIALLGHHEIYKIEEVQSIYIPAAVNGPLSADEQRYAKLFQSVDLTTNFYFSFTYDLSRTFQENALAQKRLSFNKNQYHPQIDAERKFIWNDYLLKPFQDNLITDKWTIEIVHGFVGQQIIELPCSKLALILIGRRSAVYAGTRFLKRGMNFAGAVANDVETEQIVWDMWSTPNIDTGKFTSFVQRRGSIPLFWSQDPSTRAVVGKPMVFIDLVEPNAFTTAAHFRELRRKYGYPVSIVNLVKRRGGPKTYDEKNLHDQFLKTVHYLNDFMKPGKCIDYISFDVARCNKSGLVLPRLEFIGQKLILRQGWFQSFAPLRCRELDPHPLLESWKPRFSSDGTMLLQSGISRTNCVDCLDRTNVAQFGLGKVALGFQLHAMGYLPEPFVSTNSELCRAYEDLFDEHGDTMAWQYAGSQLVHSIKTYKKTSALQERSRDVIQTISRYYSNTFNDSEKQNGINLFLGVFRPFEQIRPHLWDLMTDRYLHLPIRRDQRVSHRAWVENVHSESEGEEDEDWEDWFELVPNDRAVYGSEVYKPTLEPLGPVPRTILPDADTMYWRFHREWEITNFEAVLKENNIQTSKRFMSVLDLNQSAFQGMSFMKLWKSPDTASETSKKPFDEDDDDDDEIERDDSDDELRFDEDRNFPSFSSSSRQTTMSPVPRSMSKSPAPTDGLTIDRVLPTTEAVFGFEVGDPSGDDLKMYEKYANIAAAERVEEPVPISGFMSSPRSSLRAHEILKPSFFTVDNVFETDIVGITDETLTTYKNYVDLGDYFVPKNNISVGMGY</sequence>
<feature type="region of interest" description="Disordered" evidence="4">
    <location>
        <begin position="712"/>
        <end position="781"/>
    </location>
</feature>
<evidence type="ECO:0000313" key="6">
    <source>
        <dbReference type="Proteomes" id="UP000492821"/>
    </source>
</evidence>
<accession>A0A7E5A0L7</accession>
<dbReference type="Proteomes" id="UP000492821">
    <property type="component" value="Unassembled WGS sequence"/>
</dbReference>
<organism evidence="6 7">
    <name type="scientific">Panagrellus redivivus</name>
    <name type="common">Microworm</name>
    <dbReference type="NCBI Taxonomy" id="6233"/>
    <lineage>
        <taxon>Eukaryota</taxon>
        <taxon>Metazoa</taxon>
        <taxon>Ecdysozoa</taxon>
        <taxon>Nematoda</taxon>
        <taxon>Chromadorea</taxon>
        <taxon>Rhabditida</taxon>
        <taxon>Tylenchina</taxon>
        <taxon>Panagrolaimomorpha</taxon>
        <taxon>Panagrolaimoidea</taxon>
        <taxon>Panagrolaimidae</taxon>
        <taxon>Panagrellus</taxon>
    </lineage>
</organism>
<comment type="subcellular location">
    <subcellularLocation>
        <location evidence="1">Endomembrane system</location>
    </subcellularLocation>
</comment>
<feature type="compositionally biased region" description="Acidic residues" evidence="4">
    <location>
        <begin position="725"/>
        <end position="745"/>
    </location>
</feature>
<dbReference type="GO" id="GO:0046856">
    <property type="term" value="P:phosphatidylinositol dephosphorylation"/>
    <property type="evidence" value="ECO:0007669"/>
    <property type="project" value="InterPro"/>
</dbReference>
<dbReference type="InterPro" id="IPR043573">
    <property type="entry name" value="Fig4-like"/>
</dbReference>
<dbReference type="Pfam" id="PF02383">
    <property type="entry name" value="Syja_N"/>
    <property type="match status" value="1"/>
</dbReference>
<dbReference type="GO" id="GO:0012505">
    <property type="term" value="C:endomembrane system"/>
    <property type="evidence" value="ECO:0007669"/>
    <property type="project" value="UniProtKB-SubCell"/>
</dbReference>
<feature type="compositionally biased region" description="Polar residues" evidence="4">
    <location>
        <begin position="759"/>
        <end position="774"/>
    </location>
</feature>
<keyword evidence="6" id="KW-1185">Reference proteome</keyword>
<dbReference type="PROSITE" id="PS50275">
    <property type="entry name" value="SAC"/>
    <property type="match status" value="1"/>
</dbReference>
<reference evidence="6" key="1">
    <citation type="journal article" date="2013" name="Genetics">
        <title>The draft genome and transcriptome of Panagrellus redivivus are shaped by the harsh demands of a free-living lifestyle.</title>
        <authorList>
            <person name="Srinivasan J."/>
            <person name="Dillman A.R."/>
            <person name="Macchietto M.G."/>
            <person name="Heikkinen L."/>
            <person name="Lakso M."/>
            <person name="Fracchia K.M."/>
            <person name="Antoshechkin I."/>
            <person name="Mortazavi A."/>
            <person name="Wong G."/>
            <person name="Sternberg P.W."/>
        </authorList>
    </citation>
    <scope>NUCLEOTIDE SEQUENCE [LARGE SCALE GENOMIC DNA]</scope>
    <source>
        <strain evidence="6">MT8872</strain>
    </source>
</reference>
<dbReference type="InterPro" id="IPR002013">
    <property type="entry name" value="SAC_dom"/>
</dbReference>
<protein>
    <submittedName>
        <fullName evidence="7">SAC domain-containing protein</fullName>
    </submittedName>
</protein>
<reference evidence="7" key="2">
    <citation type="submission" date="2020-10" db="UniProtKB">
        <authorList>
            <consortium name="WormBaseParasite"/>
        </authorList>
    </citation>
    <scope>IDENTIFICATION</scope>
</reference>
<dbReference type="GO" id="GO:0043813">
    <property type="term" value="F:phosphatidylinositol-3,5-bisphosphate 5-phosphatase activity"/>
    <property type="evidence" value="ECO:0007669"/>
    <property type="project" value="InterPro"/>
</dbReference>
<evidence type="ECO:0000256" key="1">
    <source>
        <dbReference type="ARBA" id="ARBA00004308"/>
    </source>
</evidence>
<dbReference type="WBParaSite" id="Pan_g750.t1">
    <property type="protein sequence ID" value="Pan_g750.t1"/>
    <property type="gene ID" value="Pan_g750"/>
</dbReference>
<evidence type="ECO:0000256" key="4">
    <source>
        <dbReference type="SAM" id="MobiDB-lite"/>
    </source>
</evidence>
<proteinExistence type="predicted"/>
<keyword evidence="3" id="KW-0472">Membrane</keyword>
<dbReference type="AlphaFoldDB" id="A0A7E5A0L7"/>